<evidence type="ECO:0000313" key="1">
    <source>
        <dbReference type="EMBL" id="MDV5168576.1"/>
    </source>
</evidence>
<dbReference type="Gene3D" id="3.40.190.290">
    <property type="match status" value="1"/>
</dbReference>
<accession>A0ABU3ZER7</accession>
<protein>
    <recommendedName>
        <fullName evidence="3">LysR substrate-binding domain-containing protein</fullName>
    </recommendedName>
</protein>
<dbReference type="Proteomes" id="UP001186452">
    <property type="component" value="Unassembled WGS sequence"/>
</dbReference>
<evidence type="ECO:0008006" key="3">
    <source>
        <dbReference type="Google" id="ProtNLM"/>
    </source>
</evidence>
<gene>
    <name evidence="1" type="ORF">R2X38_06140</name>
</gene>
<proteinExistence type="predicted"/>
<keyword evidence="2" id="KW-1185">Reference proteome</keyword>
<evidence type="ECO:0000313" key="2">
    <source>
        <dbReference type="Proteomes" id="UP001186452"/>
    </source>
</evidence>
<name>A0ABU3ZER7_9GAMM</name>
<reference evidence="1 2" key="1">
    <citation type="submission" date="2023-10" db="EMBL/GenBank/DDBJ databases">
        <title>Marine bacteria isolated from horseshoe crab.</title>
        <authorList>
            <person name="Cheng T.H."/>
        </authorList>
    </citation>
    <scope>NUCLEOTIDE SEQUENCE [LARGE SCALE GENOMIC DNA]</scope>
    <source>
        <strain evidence="1 2">HSC6</strain>
    </source>
</reference>
<sequence>MTNTKTRIKHTEEFKELALKQSPCSGHGIALLPDLFVKGELKSGELIEVLPMWQADKHSLYLVYPFHKGNNKSQSTYY</sequence>
<dbReference type="EMBL" id="JAWJZI010000002">
    <property type="protein sequence ID" value="MDV5168576.1"/>
    <property type="molecule type" value="Genomic_DNA"/>
</dbReference>
<dbReference type="SUPFAM" id="SSF53850">
    <property type="entry name" value="Periplasmic binding protein-like II"/>
    <property type="match status" value="1"/>
</dbReference>
<dbReference type="RefSeq" id="WP_317521296.1">
    <property type="nucleotide sequence ID" value="NZ_JAWJZI010000002.1"/>
</dbReference>
<comment type="caution">
    <text evidence="1">The sequence shown here is derived from an EMBL/GenBank/DDBJ whole genome shotgun (WGS) entry which is preliminary data.</text>
</comment>
<organism evidence="1 2">
    <name type="scientific">Photobacterium rosenbergii</name>
    <dbReference type="NCBI Taxonomy" id="294936"/>
    <lineage>
        <taxon>Bacteria</taxon>
        <taxon>Pseudomonadati</taxon>
        <taxon>Pseudomonadota</taxon>
        <taxon>Gammaproteobacteria</taxon>
        <taxon>Vibrionales</taxon>
        <taxon>Vibrionaceae</taxon>
        <taxon>Photobacterium</taxon>
    </lineage>
</organism>